<dbReference type="GO" id="GO:0016020">
    <property type="term" value="C:membrane"/>
    <property type="evidence" value="ECO:0007669"/>
    <property type="project" value="UniProtKB-SubCell"/>
</dbReference>
<dbReference type="SUPFAM" id="SSF117070">
    <property type="entry name" value="LEA14-like"/>
    <property type="match status" value="1"/>
</dbReference>
<dbReference type="GO" id="GO:0098542">
    <property type="term" value="P:defense response to other organism"/>
    <property type="evidence" value="ECO:0007669"/>
    <property type="project" value="InterPro"/>
</dbReference>
<dbReference type="Gramene" id="TraesCS4A02G192400.1">
    <property type="protein sequence ID" value="TraesCS4A02G192400.1.cds1"/>
    <property type="gene ID" value="TraesCS4A02G192400"/>
</dbReference>
<feature type="compositionally biased region" description="Low complexity" evidence="5">
    <location>
        <begin position="1"/>
        <end position="26"/>
    </location>
</feature>
<evidence type="ECO:0000313" key="8">
    <source>
        <dbReference type="Proteomes" id="UP000019116"/>
    </source>
</evidence>
<dbReference type="Gramene" id="TraesJUL4A03G02126440.1">
    <property type="protein sequence ID" value="TraesJUL4A03G02126440.1.CDS1"/>
    <property type="gene ID" value="TraesJUL4A03G02126440"/>
</dbReference>
<dbReference type="Gramene" id="TraesNOR4A03G02129040.1">
    <property type="protein sequence ID" value="TraesNOR4A03G02129040.1.CDS1"/>
    <property type="gene ID" value="TraesNOR4A03G02129040"/>
</dbReference>
<feature type="domain" description="Late embryogenesis abundant protein LEA-2 subgroup" evidence="6">
    <location>
        <begin position="98"/>
        <end position="191"/>
    </location>
</feature>
<dbReference type="PaxDb" id="4565-Traes_4AL_A84FB388D.1"/>
<evidence type="ECO:0000256" key="4">
    <source>
        <dbReference type="ARBA" id="ARBA00023136"/>
    </source>
</evidence>
<keyword evidence="3" id="KW-1133">Transmembrane helix</keyword>
<dbReference type="Pfam" id="PF03168">
    <property type="entry name" value="LEA_2"/>
    <property type="match status" value="1"/>
</dbReference>
<dbReference type="Gramene" id="TraesCLE_scaffold_070284_01G000200.1">
    <property type="protein sequence ID" value="TraesCLE_scaffold_070284_01G000200.1"/>
    <property type="gene ID" value="TraesCLE_scaffold_070284_01G000200"/>
</dbReference>
<evidence type="ECO:0000259" key="6">
    <source>
        <dbReference type="Pfam" id="PF03168"/>
    </source>
</evidence>
<reference evidence="7" key="2">
    <citation type="submission" date="2018-10" db="UniProtKB">
        <authorList>
            <consortium name="EnsemblPlants"/>
        </authorList>
    </citation>
    <scope>IDENTIFICATION</scope>
</reference>
<sequence>MAMGSPKSKSSSPMASSKPPTPSSASHHQARRRCRRCLVATTAVLLALAVVLAVLFLTVLRVRDPTIRLVSTQFVGAAPRFALLPTPSLHLNLTLLVTVSVHNPNPASFTYAGGGHTNLSYRGAHVGDAEIDPGAVPSRGDAEVRVALTLEADRFVAAGDVRQLAEDVESQAMPLDAATTVPGTVLLFGVFRRSAVAYSECRLVVAVMGMRVQSHECNSRTKL</sequence>
<gene>
    <name evidence="7" type="primary">LOC123086438</name>
</gene>
<dbReference type="InterPro" id="IPR044839">
    <property type="entry name" value="NDR1-like"/>
</dbReference>
<evidence type="ECO:0000256" key="2">
    <source>
        <dbReference type="ARBA" id="ARBA00022692"/>
    </source>
</evidence>
<dbReference type="Gramene" id="TraesROB_scaffold_066076_01G000200.1">
    <property type="protein sequence ID" value="TraesROB_scaffold_066076_01G000200.1"/>
    <property type="gene ID" value="TraesROB_scaffold_066076_01G000200"/>
</dbReference>
<dbReference type="Gramene" id="TraesJAG4A03G02108370.1">
    <property type="protein sequence ID" value="TraesJAG4A03G02108370.1.CDS1"/>
    <property type="gene ID" value="TraesJAG4A03G02108370"/>
</dbReference>
<evidence type="ECO:0000313" key="7">
    <source>
        <dbReference type="EnsemblPlants" id="TraesCS4A02G192400.1.cds1"/>
    </source>
</evidence>
<dbReference type="OMA" id="RSECTIV"/>
<name>A0A3B6HU73_WHEAT</name>
<dbReference type="AlphaFoldDB" id="A0A3B6HU73"/>
<evidence type="ECO:0000256" key="1">
    <source>
        <dbReference type="ARBA" id="ARBA00004167"/>
    </source>
</evidence>
<keyword evidence="4" id="KW-0472">Membrane</keyword>
<dbReference type="Gramene" id="TraesMAC4A03G02106610.1">
    <property type="protein sequence ID" value="TraesMAC4A03G02106610.1.CDS1"/>
    <property type="gene ID" value="TraesMAC4A03G02106610"/>
</dbReference>
<dbReference type="EnsemblPlants" id="TraesCS4A02G192400.1">
    <property type="protein sequence ID" value="TraesCS4A02G192400.1.cds1"/>
    <property type="gene ID" value="TraesCS4A02G192400"/>
</dbReference>
<dbReference type="RefSeq" id="XP_044364140.1">
    <property type="nucleotide sequence ID" value="XM_044508205.1"/>
</dbReference>
<dbReference type="Gramene" id="TraesCAD_scaffold_061981_01G000200.1">
    <property type="protein sequence ID" value="TraesCAD_scaffold_061981_01G000200.1"/>
    <property type="gene ID" value="TraesCAD_scaffold_061981_01G000200"/>
</dbReference>
<dbReference type="PANTHER" id="PTHR31234:SF2">
    <property type="entry name" value="OS05G0199100 PROTEIN"/>
    <property type="match status" value="1"/>
</dbReference>
<keyword evidence="2" id="KW-0812">Transmembrane</keyword>
<protein>
    <recommendedName>
        <fullName evidence="6">Late embryogenesis abundant protein LEA-2 subgroup domain-containing protein</fullName>
    </recommendedName>
</protein>
<dbReference type="Gramene" id="TraesARI4A03G02144570.1">
    <property type="protein sequence ID" value="TraesARI4A03G02144570.1.CDS1"/>
    <property type="gene ID" value="TraesARI4A03G02144570"/>
</dbReference>
<dbReference type="Proteomes" id="UP000019116">
    <property type="component" value="Chromosome 4A"/>
</dbReference>
<dbReference type="InterPro" id="IPR004864">
    <property type="entry name" value="LEA_2"/>
</dbReference>
<dbReference type="Gene3D" id="2.60.40.1820">
    <property type="match status" value="1"/>
</dbReference>
<dbReference type="Gramene" id="TraesWEE_scaffold_024373_01G000200.1">
    <property type="protein sequence ID" value="TraesWEE_scaffold_024373_01G000200.1"/>
    <property type="gene ID" value="TraesWEE_scaffold_024373_01G000200"/>
</dbReference>
<evidence type="ECO:0000256" key="5">
    <source>
        <dbReference type="SAM" id="MobiDB-lite"/>
    </source>
</evidence>
<dbReference type="OrthoDB" id="1929523at2759"/>
<keyword evidence="8" id="KW-1185">Reference proteome</keyword>
<dbReference type="Gramene" id="TraesSTA4A03G02103710.1">
    <property type="protein sequence ID" value="TraesSTA4A03G02103710.1.CDS1"/>
    <property type="gene ID" value="TraesSTA4A03G02103710"/>
</dbReference>
<accession>A0A3B6HU73</accession>
<dbReference type="Gramene" id="TraesLDM4A03G02105910.1">
    <property type="protein sequence ID" value="TraesLDM4A03G02105910.1.CDS1"/>
    <property type="gene ID" value="TraesLDM4A03G02105910"/>
</dbReference>
<organism evidence="7">
    <name type="scientific">Triticum aestivum</name>
    <name type="common">Wheat</name>
    <dbReference type="NCBI Taxonomy" id="4565"/>
    <lineage>
        <taxon>Eukaryota</taxon>
        <taxon>Viridiplantae</taxon>
        <taxon>Streptophyta</taxon>
        <taxon>Embryophyta</taxon>
        <taxon>Tracheophyta</taxon>
        <taxon>Spermatophyta</taxon>
        <taxon>Magnoliopsida</taxon>
        <taxon>Liliopsida</taxon>
        <taxon>Poales</taxon>
        <taxon>Poaceae</taxon>
        <taxon>BOP clade</taxon>
        <taxon>Pooideae</taxon>
        <taxon>Triticodae</taxon>
        <taxon>Triticeae</taxon>
        <taxon>Triticinae</taxon>
        <taxon>Triticum</taxon>
    </lineage>
</organism>
<dbReference type="GeneID" id="123086438"/>
<dbReference type="Gramene" id="TraesSYM4A03G02134460.1">
    <property type="protein sequence ID" value="TraesSYM4A03G02134460.1.CDS1"/>
    <property type="gene ID" value="TraesSYM4A03G02134460"/>
</dbReference>
<dbReference type="Gramene" id="TraesLAC4A03G02060960.1">
    <property type="protein sequence ID" value="TraesLAC4A03G02060960.1.CDS1"/>
    <property type="gene ID" value="TraesLAC4A03G02060960"/>
</dbReference>
<feature type="region of interest" description="Disordered" evidence="5">
    <location>
        <begin position="1"/>
        <end position="29"/>
    </location>
</feature>
<evidence type="ECO:0000256" key="3">
    <source>
        <dbReference type="ARBA" id="ARBA00022989"/>
    </source>
</evidence>
<dbReference type="Gramene" id="TraesPARA_EIv1.0_1257910.1">
    <property type="protein sequence ID" value="TraesPARA_EIv1.0_1257910.1.CDS1"/>
    <property type="gene ID" value="TraesPARA_EIv1.0_1257910"/>
</dbReference>
<reference evidence="7" key="1">
    <citation type="submission" date="2018-08" db="EMBL/GenBank/DDBJ databases">
        <authorList>
            <person name="Rossello M."/>
        </authorList>
    </citation>
    <scope>NUCLEOTIDE SEQUENCE [LARGE SCALE GENOMIC DNA]</scope>
    <source>
        <strain evidence="7">cv. Chinese Spring</strain>
    </source>
</reference>
<dbReference type="PANTHER" id="PTHR31234">
    <property type="entry name" value="LATE EMBRYOGENESIS ABUNDANT (LEA) HYDROXYPROLINE-RICH GLYCOPROTEIN FAMILY"/>
    <property type="match status" value="1"/>
</dbReference>
<comment type="subcellular location">
    <subcellularLocation>
        <location evidence="1">Membrane</location>
        <topology evidence="1">Single-pass membrane protein</topology>
    </subcellularLocation>
</comment>
<proteinExistence type="predicted"/>